<evidence type="ECO:0000313" key="4">
    <source>
        <dbReference type="Proteomes" id="UP001341840"/>
    </source>
</evidence>
<reference evidence="3 4" key="1">
    <citation type="journal article" date="2023" name="Plants (Basel)">
        <title>Bridging the Gap: Combining Genomics and Transcriptomics Approaches to Understand Stylosanthes scabra, an Orphan Legume from the Brazilian Caatinga.</title>
        <authorList>
            <person name="Ferreira-Neto J.R.C."/>
            <person name="da Silva M.D."/>
            <person name="Binneck E."/>
            <person name="de Melo N.F."/>
            <person name="da Silva R.H."/>
            <person name="de Melo A.L.T.M."/>
            <person name="Pandolfi V."/>
            <person name="Bustamante F.O."/>
            <person name="Brasileiro-Vidal A.C."/>
            <person name="Benko-Iseppon A.M."/>
        </authorList>
    </citation>
    <scope>NUCLEOTIDE SEQUENCE [LARGE SCALE GENOMIC DNA]</scope>
    <source>
        <tissue evidence="3">Leaves</tissue>
    </source>
</reference>
<dbReference type="EMBL" id="JASCZI010091098">
    <property type="protein sequence ID" value="MED6148953.1"/>
    <property type="molecule type" value="Genomic_DNA"/>
</dbReference>
<protein>
    <recommendedName>
        <fullName evidence="1">Fatty acyl-CoA reductase</fullName>
        <ecNumber evidence="1">1.2.1.84</ecNumber>
    </recommendedName>
</protein>
<proteinExistence type="inferred from homology"/>
<keyword evidence="4" id="KW-1185">Reference proteome</keyword>
<sequence length="152" mass="16842">MEVGSVLEFLEDKTILVIGATGFLAKILLEKILRVQPNIKKVFLLLRAADAESAAHRLHNEILGKDLFNLLKEKVGTNFESFISEKLRVVPGDISCEDLGLKNDFILKEEIFNQADVIVNSAATTKFDERYDIALDQNVFGVRAEPGGPKVA</sequence>
<dbReference type="SUPFAM" id="SSF51735">
    <property type="entry name" value="NAD(P)-binding Rossmann-fold domains"/>
    <property type="match status" value="1"/>
</dbReference>
<comment type="catalytic activity">
    <reaction evidence="1">
        <text>a long-chain fatty acyl-CoA + 2 NADPH + 2 H(+) = a long-chain primary fatty alcohol + 2 NADP(+) + CoA</text>
        <dbReference type="Rhea" id="RHEA:52716"/>
        <dbReference type="ChEBI" id="CHEBI:15378"/>
        <dbReference type="ChEBI" id="CHEBI:57287"/>
        <dbReference type="ChEBI" id="CHEBI:57783"/>
        <dbReference type="ChEBI" id="CHEBI:58349"/>
        <dbReference type="ChEBI" id="CHEBI:77396"/>
        <dbReference type="ChEBI" id="CHEBI:83139"/>
        <dbReference type="EC" id="1.2.1.84"/>
    </reaction>
</comment>
<dbReference type="PANTHER" id="PTHR11011">
    <property type="entry name" value="MALE STERILITY PROTEIN 2-RELATED"/>
    <property type="match status" value="1"/>
</dbReference>
<name>A0ABU6TM74_9FABA</name>
<dbReference type="EC" id="1.2.1.84" evidence="1"/>
<dbReference type="PANTHER" id="PTHR11011:SF64">
    <property type="entry name" value="FATTY ACYL-COA REDUCTASE"/>
    <property type="match status" value="1"/>
</dbReference>
<keyword evidence="1" id="KW-0560">Oxidoreductase</keyword>
<dbReference type="Pfam" id="PF07993">
    <property type="entry name" value="NAD_binding_4"/>
    <property type="match status" value="1"/>
</dbReference>
<keyword evidence="1" id="KW-0444">Lipid biosynthesis</keyword>
<dbReference type="InterPro" id="IPR026055">
    <property type="entry name" value="FAR"/>
</dbReference>
<organism evidence="3 4">
    <name type="scientific">Stylosanthes scabra</name>
    <dbReference type="NCBI Taxonomy" id="79078"/>
    <lineage>
        <taxon>Eukaryota</taxon>
        <taxon>Viridiplantae</taxon>
        <taxon>Streptophyta</taxon>
        <taxon>Embryophyta</taxon>
        <taxon>Tracheophyta</taxon>
        <taxon>Spermatophyta</taxon>
        <taxon>Magnoliopsida</taxon>
        <taxon>eudicotyledons</taxon>
        <taxon>Gunneridae</taxon>
        <taxon>Pentapetalae</taxon>
        <taxon>rosids</taxon>
        <taxon>fabids</taxon>
        <taxon>Fabales</taxon>
        <taxon>Fabaceae</taxon>
        <taxon>Papilionoideae</taxon>
        <taxon>50 kb inversion clade</taxon>
        <taxon>dalbergioids sensu lato</taxon>
        <taxon>Dalbergieae</taxon>
        <taxon>Pterocarpus clade</taxon>
        <taxon>Stylosanthes</taxon>
    </lineage>
</organism>
<dbReference type="Gene3D" id="3.40.50.720">
    <property type="entry name" value="NAD(P)-binding Rossmann-like Domain"/>
    <property type="match status" value="1"/>
</dbReference>
<evidence type="ECO:0000259" key="2">
    <source>
        <dbReference type="Pfam" id="PF07993"/>
    </source>
</evidence>
<gene>
    <name evidence="3" type="ORF">PIB30_057786</name>
</gene>
<accession>A0ABU6TM74</accession>
<keyword evidence="1" id="KW-0443">Lipid metabolism</keyword>
<dbReference type="InterPro" id="IPR036291">
    <property type="entry name" value="NAD(P)-bd_dom_sf"/>
</dbReference>
<feature type="domain" description="Thioester reductase (TE)" evidence="2">
    <location>
        <begin position="19"/>
        <end position="143"/>
    </location>
</feature>
<dbReference type="InterPro" id="IPR013120">
    <property type="entry name" value="FAR_NAD-bd"/>
</dbReference>
<evidence type="ECO:0000256" key="1">
    <source>
        <dbReference type="RuleBase" id="RU363097"/>
    </source>
</evidence>
<evidence type="ECO:0000313" key="3">
    <source>
        <dbReference type="EMBL" id="MED6148953.1"/>
    </source>
</evidence>
<keyword evidence="1" id="KW-0521">NADP</keyword>
<comment type="similarity">
    <text evidence="1">Belongs to the fatty acyl-CoA reductase family.</text>
</comment>
<comment type="function">
    <text evidence="1">Catalyzes the reduction of fatty acyl-CoA to fatty alcohols.</text>
</comment>
<comment type="caution">
    <text evidence="3">The sequence shown here is derived from an EMBL/GenBank/DDBJ whole genome shotgun (WGS) entry which is preliminary data.</text>
</comment>
<dbReference type="Proteomes" id="UP001341840">
    <property type="component" value="Unassembled WGS sequence"/>
</dbReference>